<keyword evidence="1" id="KW-0175">Coiled coil</keyword>
<dbReference type="EMBL" id="DAKRPA010000101">
    <property type="protein sequence ID" value="DAZ98621.1"/>
    <property type="molecule type" value="Genomic_DNA"/>
</dbReference>
<keyword evidence="4" id="KW-1185">Reference proteome</keyword>
<dbReference type="AlphaFoldDB" id="A0AAV2YYH2"/>
<feature type="compositionally biased region" description="Basic and acidic residues" evidence="2">
    <location>
        <begin position="888"/>
        <end position="902"/>
    </location>
</feature>
<feature type="coiled-coil region" evidence="1">
    <location>
        <begin position="111"/>
        <end position="422"/>
    </location>
</feature>
<dbReference type="SUPFAM" id="SSF52047">
    <property type="entry name" value="RNI-like"/>
    <property type="match status" value="1"/>
</dbReference>
<feature type="compositionally biased region" description="Basic and acidic residues" evidence="2">
    <location>
        <begin position="960"/>
        <end position="972"/>
    </location>
</feature>
<feature type="coiled-coil region" evidence="1">
    <location>
        <begin position="472"/>
        <end position="499"/>
    </location>
</feature>
<dbReference type="Proteomes" id="UP001146120">
    <property type="component" value="Unassembled WGS sequence"/>
</dbReference>
<dbReference type="InterPro" id="IPR032675">
    <property type="entry name" value="LRR_dom_sf"/>
</dbReference>
<dbReference type="Pfam" id="PF13516">
    <property type="entry name" value="LRR_6"/>
    <property type="match status" value="2"/>
</dbReference>
<feature type="region of interest" description="Disordered" evidence="2">
    <location>
        <begin position="888"/>
        <end position="972"/>
    </location>
</feature>
<dbReference type="InterPro" id="IPR001611">
    <property type="entry name" value="Leu-rich_rpt"/>
</dbReference>
<accession>A0AAV2YYH2</accession>
<evidence type="ECO:0000256" key="1">
    <source>
        <dbReference type="SAM" id="Coils"/>
    </source>
</evidence>
<dbReference type="Gene3D" id="3.80.10.10">
    <property type="entry name" value="Ribonuclease Inhibitor"/>
    <property type="match status" value="1"/>
</dbReference>
<evidence type="ECO:0000313" key="4">
    <source>
        <dbReference type="Proteomes" id="UP001146120"/>
    </source>
</evidence>
<sequence length="972" mass="107523">MMLANMAQKGSKDSRASEALAMKDEQMRILGEQNAHLLTSLNAMDDEIATLKLHKLQLEEENRSLRDSNFELQSKARAAETNMKKAQTGMEERDTQVRVLTDHNTELLRLLEHEESQSASLSRDVTALKAELDALQTRYNSLLATAKMHEEIATRATREGQLRAEEVRLLRNENDQLRACNTELKMKTQVEVEALQEQLRVRKEKQYQLLEKLQQLEEVKRQSDDQLNALEEKLRKFHERNQELETQLQLESKAKRAQIDANKNFFIENGNLMKDKQELQQRFEKAEQERTRMEAENRDSAEQLREMAEKVFQLLERLKLAELGKTKAIDALKQKELELLALKKKNSRLLKEGTKEGKARVKSELDKKVLLEQIQALKKHNAQLSIRCSEEVKAKLKEAEERKALEEKIKTMSSRVAFLLNKMQADEEAKIVTKEETKKMHAQLTSMQDKNAELTAKLHATAESNRVVTEALRCKQDELDALGIKMEALQRKMTELTLAMENSGVTIGSDNQDGHKHHGGNNQVQDGNSPEDIAAAANGRFFVEARASHGGLLVIKARRGKYSPEAIQAAIDFIERLGINAFLKRAQKSMNTKQMLVEKLAVLMSQVMSAEDVVDEVRRTLLAKDEQLGHLARKTVLVQEKLTLEEDAKRKTLLRYVHEIKARSLLAATVAAGPGAEDQGILKLPESGVGDEEVHAIAALLRNAPNVKELQLRGNAITSEGARAIAAVLSNPACHLRMVDLRLNRIGPDGIKVLAEALERHERVKHVYVHAGGKVEALGTTTAAINAHVLSTGVGHVTGASSGLIGVETLCVVDVREQVNAPAEMELALVDDLDAPTGGSNGTPKHKLALSAMASSPAPSTDKDKTVLFSRRPISALALDKKLARKKKLDEMRRNAKKEAEWSGRAGGMDLAPSPAAHKKLPPIGPSGGGSNSSTSTSTAGANGSASSAINRSSSAPSIKKGDEPSHDERTS</sequence>
<feature type="region of interest" description="Disordered" evidence="2">
    <location>
        <begin position="506"/>
        <end position="528"/>
    </location>
</feature>
<proteinExistence type="predicted"/>
<organism evidence="3 4">
    <name type="scientific">Lagenidium giganteum</name>
    <dbReference type="NCBI Taxonomy" id="4803"/>
    <lineage>
        <taxon>Eukaryota</taxon>
        <taxon>Sar</taxon>
        <taxon>Stramenopiles</taxon>
        <taxon>Oomycota</taxon>
        <taxon>Peronosporomycetes</taxon>
        <taxon>Pythiales</taxon>
        <taxon>Pythiaceae</taxon>
    </lineage>
</organism>
<dbReference type="SMART" id="SM00368">
    <property type="entry name" value="LRR_RI"/>
    <property type="match status" value="2"/>
</dbReference>
<name>A0AAV2YYH2_9STRA</name>
<evidence type="ECO:0000256" key="2">
    <source>
        <dbReference type="SAM" id="MobiDB-lite"/>
    </source>
</evidence>
<protein>
    <submittedName>
        <fullName evidence="3">Uncharacterized protein</fullName>
    </submittedName>
</protein>
<gene>
    <name evidence="3" type="ORF">N0F65_000816</name>
</gene>
<feature type="compositionally biased region" description="Low complexity" evidence="2">
    <location>
        <begin position="932"/>
        <end position="959"/>
    </location>
</feature>
<evidence type="ECO:0000313" key="3">
    <source>
        <dbReference type="EMBL" id="DAZ98621.1"/>
    </source>
</evidence>
<feature type="coiled-coil region" evidence="1">
    <location>
        <begin position="41"/>
        <end position="75"/>
    </location>
</feature>
<comment type="caution">
    <text evidence="3">The sequence shown here is derived from an EMBL/GenBank/DDBJ whole genome shotgun (WGS) entry which is preliminary data.</text>
</comment>
<reference evidence="3" key="1">
    <citation type="submission" date="2022-11" db="EMBL/GenBank/DDBJ databases">
        <authorList>
            <person name="Morgan W.R."/>
            <person name="Tartar A."/>
        </authorList>
    </citation>
    <scope>NUCLEOTIDE SEQUENCE</scope>
    <source>
        <strain evidence="3">ARSEF 373</strain>
    </source>
</reference>
<reference evidence="3" key="2">
    <citation type="journal article" date="2023" name="Microbiol Resour">
        <title>Decontamination and Annotation of the Draft Genome Sequence of the Oomycete Lagenidium giganteum ARSEF 373.</title>
        <authorList>
            <person name="Morgan W.R."/>
            <person name="Tartar A."/>
        </authorList>
    </citation>
    <scope>NUCLEOTIDE SEQUENCE</scope>
    <source>
        <strain evidence="3">ARSEF 373</strain>
    </source>
</reference>